<dbReference type="InterPro" id="IPR004446">
    <property type="entry name" value="Heptose_bisP_phosphatase"/>
</dbReference>
<comment type="cofactor">
    <cofactor evidence="1">
        <name>Mg(2+)</name>
        <dbReference type="ChEBI" id="CHEBI:18420"/>
    </cofactor>
</comment>
<name>A0ABS6FXX5_9FIRM</name>
<dbReference type="CDD" id="cd07503">
    <property type="entry name" value="HAD_HisB-N"/>
    <property type="match status" value="1"/>
</dbReference>
<reference evidence="9 10" key="1">
    <citation type="submission" date="2021-06" db="EMBL/GenBank/DDBJ databases">
        <authorList>
            <person name="Sun Q."/>
            <person name="Li D."/>
        </authorList>
    </citation>
    <scope>NUCLEOTIDE SEQUENCE [LARGE SCALE GENOMIC DNA]</scope>
    <source>
        <strain evidence="9 10">MSJ-5</strain>
    </source>
</reference>
<evidence type="ECO:0000256" key="6">
    <source>
        <dbReference type="ARBA" id="ARBA00023277"/>
    </source>
</evidence>
<dbReference type="InterPro" id="IPR006543">
    <property type="entry name" value="Histidinol-phos"/>
</dbReference>
<dbReference type="PIRSF" id="PIRSF004682">
    <property type="entry name" value="GmhB"/>
    <property type="match status" value="1"/>
</dbReference>
<evidence type="ECO:0000256" key="3">
    <source>
        <dbReference type="ARBA" id="ARBA00011245"/>
    </source>
</evidence>
<evidence type="ECO:0000256" key="4">
    <source>
        <dbReference type="ARBA" id="ARBA00022723"/>
    </source>
</evidence>
<dbReference type="EMBL" id="JAHLQK010000001">
    <property type="protein sequence ID" value="MBU5675081.1"/>
    <property type="molecule type" value="Genomic_DNA"/>
</dbReference>
<dbReference type="RefSeq" id="WP_216414585.1">
    <property type="nucleotide sequence ID" value="NZ_JAHLQK010000001.1"/>
</dbReference>
<protein>
    <recommendedName>
        <fullName evidence="7 8">D,D-heptose 1,7-bisphosphate phosphatase</fullName>
        <ecNumber evidence="8">3.1.3.-</ecNumber>
    </recommendedName>
</protein>
<sequence>MHKAVFLDRDGVINQKANEHDYIKTWNEFKLIPEIVDVMKHVQSKGYKIIIVTNQRGIARGIMTINDLNKIHENLRQLLHIHNIYITGIFYCSHDIHENCGCRKPKVGMFLKAKKLYNINFEQSFLIGDSLTDIMAANTLKIKSILYAKNAINKKIEPMPRYIVTDLNEINKIIN</sequence>
<proteinExistence type="inferred from homology"/>
<dbReference type="InterPro" id="IPR006549">
    <property type="entry name" value="HAD-SF_hydro_IIIA"/>
</dbReference>
<evidence type="ECO:0000313" key="9">
    <source>
        <dbReference type="EMBL" id="MBU5675081.1"/>
    </source>
</evidence>
<accession>A0ABS6FXX5</accession>
<comment type="subunit">
    <text evidence="3">Monomer.</text>
</comment>
<dbReference type="EC" id="3.1.3.-" evidence="8"/>
<comment type="caution">
    <text evidence="9">The sequence shown here is derived from an EMBL/GenBank/DDBJ whole genome shotgun (WGS) entry which is preliminary data.</text>
</comment>
<dbReference type="PANTHER" id="PTHR42891">
    <property type="entry name" value="D-GLYCERO-BETA-D-MANNO-HEPTOSE-1,7-BISPHOSPHATE 7-PHOSPHATASE"/>
    <property type="match status" value="1"/>
</dbReference>
<keyword evidence="10" id="KW-1185">Reference proteome</keyword>
<keyword evidence="6 8" id="KW-0119">Carbohydrate metabolism</keyword>
<dbReference type="Pfam" id="PF08645">
    <property type="entry name" value="PNK3P"/>
    <property type="match status" value="1"/>
</dbReference>
<dbReference type="PANTHER" id="PTHR42891:SF1">
    <property type="entry name" value="D-GLYCERO-BETA-D-MANNO-HEPTOSE-1,7-BISPHOSPHATE 7-PHOSPHATASE"/>
    <property type="match status" value="1"/>
</dbReference>
<keyword evidence="5 8" id="KW-0378">Hydrolase</keyword>
<dbReference type="InterPro" id="IPR013954">
    <property type="entry name" value="PNK3P"/>
</dbReference>
<gene>
    <name evidence="9" type="ORF">KQI88_01455</name>
</gene>
<dbReference type="NCBIfam" id="TIGR01662">
    <property type="entry name" value="HAD-SF-IIIA"/>
    <property type="match status" value="1"/>
</dbReference>
<comment type="similarity">
    <text evidence="8">Belongs to the gmhB family.</text>
</comment>
<evidence type="ECO:0000256" key="5">
    <source>
        <dbReference type="ARBA" id="ARBA00022801"/>
    </source>
</evidence>
<evidence type="ECO:0000313" key="10">
    <source>
        <dbReference type="Proteomes" id="UP000779508"/>
    </source>
</evidence>
<dbReference type="NCBIfam" id="TIGR01656">
    <property type="entry name" value="Histidinol-ppas"/>
    <property type="match status" value="1"/>
</dbReference>
<evidence type="ECO:0000256" key="2">
    <source>
        <dbReference type="ARBA" id="ARBA00004496"/>
    </source>
</evidence>
<evidence type="ECO:0000256" key="7">
    <source>
        <dbReference type="ARBA" id="ARBA00031828"/>
    </source>
</evidence>
<keyword evidence="4" id="KW-0479">Metal-binding</keyword>
<dbReference type="Proteomes" id="UP000779508">
    <property type="component" value="Unassembled WGS sequence"/>
</dbReference>
<keyword evidence="8" id="KW-0963">Cytoplasm</keyword>
<dbReference type="GO" id="GO:0016787">
    <property type="term" value="F:hydrolase activity"/>
    <property type="evidence" value="ECO:0007669"/>
    <property type="project" value="UniProtKB-KW"/>
</dbReference>
<evidence type="ECO:0000256" key="1">
    <source>
        <dbReference type="ARBA" id="ARBA00001946"/>
    </source>
</evidence>
<evidence type="ECO:0000256" key="8">
    <source>
        <dbReference type="PIRNR" id="PIRNR004682"/>
    </source>
</evidence>
<organism evidence="9 10">
    <name type="scientific">Alkaliphilus flagellatus</name>
    <dbReference type="NCBI Taxonomy" id="2841507"/>
    <lineage>
        <taxon>Bacteria</taxon>
        <taxon>Bacillati</taxon>
        <taxon>Bacillota</taxon>
        <taxon>Clostridia</taxon>
        <taxon>Peptostreptococcales</taxon>
        <taxon>Natronincolaceae</taxon>
        <taxon>Alkaliphilus</taxon>
    </lineage>
</organism>
<comment type="subcellular location">
    <subcellularLocation>
        <location evidence="2 8">Cytoplasm</location>
    </subcellularLocation>
</comment>